<dbReference type="RefSeq" id="WP_090926344.1">
    <property type="nucleotide sequence ID" value="NZ_FOTY01000006.1"/>
</dbReference>
<dbReference type="STRING" id="266892.SAMN04488054_10681"/>
<protein>
    <submittedName>
        <fullName evidence="1">Uncharacterized protein</fullName>
    </submittedName>
</protein>
<name>A0A1I4KZZ1_9BACI</name>
<accession>A0A1I4KZZ1</accession>
<dbReference type="Proteomes" id="UP000199668">
    <property type="component" value="Unassembled WGS sequence"/>
</dbReference>
<organism evidence="1 2">
    <name type="scientific">Salibacterium qingdaonense</name>
    <dbReference type="NCBI Taxonomy" id="266892"/>
    <lineage>
        <taxon>Bacteria</taxon>
        <taxon>Bacillati</taxon>
        <taxon>Bacillota</taxon>
        <taxon>Bacilli</taxon>
        <taxon>Bacillales</taxon>
        <taxon>Bacillaceae</taxon>
    </lineage>
</organism>
<keyword evidence="2" id="KW-1185">Reference proteome</keyword>
<dbReference type="EMBL" id="FOTY01000006">
    <property type="protein sequence ID" value="SFL84251.1"/>
    <property type="molecule type" value="Genomic_DNA"/>
</dbReference>
<evidence type="ECO:0000313" key="1">
    <source>
        <dbReference type="EMBL" id="SFL84251.1"/>
    </source>
</evidence>
<gene>
    <name evidence="1" type="ORF">SAMN04488054_10681</name>
</gene>
<reference evidence="1 2" key="1">
    <citation type="submission" date="2016-10" db="EMBL/GenBank/DDBJ databases">
        <authorList>
            <person name="de Groot N.N."/>
        </authorList>
    </citation>
    <scope>NUCLEOTIDE SEQUENCE [LARGE SCALE GENOMIC DNA]</scope>
    <source>
        <strain evidence="1 2">CGMCC 1.6134</strain>
    </source>
</reference>
<sequence>MNEKKLEVETLETAKSYAYNLTEGITTFIDYIDRQNFDDAMNLLPAIVEGLEWFMQATYLTLSHQTKYLEYDNFKQYLNDINEALQNNDIILVKDIFEYEVNDKIKEWIQFNFAN</sequence>
<proteinExistence type="predicted"/>
<dbReference type="OrthoDB" id="1683192at2"/>
<dbReference type="AlphaFoldDB" id="A0A1I4KZZ1"/>
<evidence type="ECO:0000313" key="2">
    <source>
        <dbReference type="Proteomes" id="UP000199668"/>
    </source>
</evidence>